<dbReference type="EMBL" id="MNCJ02000044">
    <property type="protein sequence ID" value="KAF5824220.1"/>
    <property type="molecule type" value="Genomic_DNA"/>
</dbReference>
<dbReference type="Proteomes" id="UP000215914">
    <property type="component" value="Unassembled WGS sequence"/>
</dbReference>
<reference evidence="1" key="1">
    <citation type="journal article" date="2017" name="Nature">
        <title>The sunflower genome provides insights into oil metabolism, flowering and Asterid evolution.</title>
        <authorList>
            <person name="Badouin H."/>
            <person name="Gouzy J."/>
            <person name="Grassa C.J."/>
            <person name="Murat F."/>
            <person name="Staton S.E."/>
            <person name="Cottret L."/>
            <person name="Lelandais-Briere C."/>
            <person name="Owens G.L."/>
            <person name="Carrere S."/>
            <person name="Mayjonade B."/>
            <person name="Legrand L."/>
            <person name="Gill N."/>
            <person name="Kane N.C."/>
            <person name="Bowers J.E."/>
            <person name="Hubner S."/>
            <person name="Bellec A."/>
            <person name="Berard A."/>
            <person name="Berges H."/>
            <person name="Blanchet N."/>
            <person name="Boniface M.C."/>
            <person name="Brunel D."/>
            <person name="Catrice O."/>
            <person name="Chaidir N."/>
            <person name="Claudel C."/>
            <person name="Donnadieu C."/>
            <person name="Faraut T."/>
            <person name="Fievet G."/>
            <person name="Helmstetter N."/>
            <person name="King M."/>
            <person name="Knapp S.J."/>
            <person name="Lai Z."/>
            <person name="Le Paslier M.C."/>
            <person name="Lippi Y."/>
            <person name="Lorenzon L."/>
            <person name="Mandel J.R."/>
            <person name="Marage G."/>
            <person name="Marchand G."/>
            <person name="Marquand E."/>
            <person name="Bret-Mestries E."/>
            <person name="Morien E."/>
            <person name="Nambeesan S."/>
            <person name="Nguyen T."/>
            <person name="Pegot-Espagnet P."/>
            <person name="Pouilly N."/>
            <person name="Raftis F."/>
            <person name="Sallet E."/>
            <person name="Schiex T."/>
            <person name="Thomas J."/>
            <person name="Vandecasteele C."/>
            <person name="Vares D."/>
            <person name="Vear F."/>
            <person name="Vautrin S."/>
            <person name="Crespi M."/>
            <person name="Mangin B."/>
            <person name="Burke J.M."/>
            <person name="Salse J."/>
            <person name="Munos S."/>
            <person name="Vincourt P."/>
            <person name="Rieseberg L.H."/>
            <person name="Langlade N.B."/>
        </authorList>
    </citation>
    <scope>NUCLEOTIDE SEQUENCE</scope>
    <source>
        <tissue evidence="1">Leaves</tissue>
    </source>
</reference>
<dbReference type="AlphaFoldDB" id="A0A9K3JZ71"/>
<evidence type="ECO:0000313" key="1">
    <source>
        <dbReference type="EMBL" id="KAF5824220.1"/>
    </source>
</evidence>
<name>A0A9K3JZ71_HELAN</name>
<gene>
    <name evidence="1" type="ORF">HanXRQr2_Chr00c044g0833401</name>
</gene>
<organism evidence="1 2">
    <name type="scientific">Helianthus annuus</name>
    <name type="common">Common sunflower</name>
    <dbReference type="NCBI Taxonomy" id="4232"/>
    <lineage>
        <taxon>Eukaryota</taxon>
        <taxon>Viridiplantae</taxon>
        <taxon>Streptophyta</taxon>
        <taxon>Embryophyta</taxon>
        <taxon>Tracheophyta</taxon>
        <taxon>Spermatophyta</taxon>
        <taxon>Magnoliopsida</taxon>
        <taxon>eudicotyledons</taxon>
        <taxon>Gunneridae</taxon>
        <taxon>Pentapetalae</taxon>
        <taxon>asterids</taxon>
        <taxon>campanulids</taxon>
        <taxon>Asterales</taxon>
        <taxon>Asteraceae</taxon>
        <taxon>Asteroideae</taxon>
        <taxon>Heliantheae alliance</taxon>
        <taxon>Heliantheae</taxon>
        <taxon>Helianthus</taxon>
    </lineage>
</organism>
<accession>A0A9K3JZ71</accession>
<sequence length="47" mass="5774">MGERELRTTIVAWILWWFMRLRLMWTNFKKPKRHPVFIVSDQGPVTT</sequence>
<keyword evidence="2" id="KW-1185">Reference proteome</keyword>
<protein>
    <submittedName>
        <fullName evidence="1">Uncharacterized protein</fullName>
    </submittedName>
</protein>
<comment type="caution">
    <text evidence="1">The sequence shown here is derived from an EMBL/GenBank/DDBJ whole genome shotgun (WGS) entry which is preliminary data.</text>
</comment>
<reference evidence="1" key="2">
    <citation type="submission" date="2020-06" db="EMBL/GenBank/DDBJ databases">
        <title>Helianthus annuus Genome sequencing and assembly Release 2.</title>
        <authorList>
            <person name="Gouzy J."/>
            <person name="Langlade N."/>
            <person name="Munos S."/>
        </authorList>
    </citation>
    <scope>NUCLEOTIDE SEQUENCE</scope>
    <source>
        <tissue evidence="1">Leaves</tissue>
    </source>
</reference>
<proteinExistence type="predicted"/>
<evidence type="ECO:0000313" key="2">
    <source>
        <dbReference type="Proteomes" id="UP000215914"/>
    </source>
</evidence>